<dbReference type="AlphaFoldDB" id="A0A3D8GXZ4"/>
<dbReference type="Proteomes" id="UP000257144">
    <property type="component" value="Unassembled WGS sequence"/>
</dbReference>
<dbReference type="RefSeq" id="WP_115450840.1">
    <property type="nucleotide sequence ID" value="NZ_QNQT01000001.1"/>
</dbReference>
<comment type="caution">
    <text evidence="1">The sequence shown here is derived from an EMBL/GenBank/DDBJ whole genome shotgun (WGS) entry which is preliminary data.</text>
</comment>
<reference evidence="1 2" key="1">
    <citation type="submission" date="2018-07" db="EMBL/GenBank/DDBJ databases">
        <title>Bacillus sp. YLB-04 draft genome sequence.</title>
        <authorList>
            <person name="Yu L."/>
            <person name="Tang X."/>
        </authorList>
    </citation>
    <scope>NUCLEOTIDE SEQUENCE [LARGE SCALE GENOMIC DNA]</scope>
    <source>
        <strain evidence="1 2">YLB-04</strain>
    </source>
</reference>
<proteinExistence type="predicted"/>
<evidence type="ECO:0000313" key="1">
    <source>
        <dbReference type="EMBL" id="RDU38926.1"/>
    </source>
</evidence>
<dbReference type="EMBL" id="QNQT01000001">
    <property type="protein sequence ID" value="RDU38926.1"/>
    <property type="molecule type" value="Genomic_DNA"/>
</dbReference>
<accession>A0A3D8GXZ4</accession>
<evidence type="ECO:0000313" key="2">
    <source>
        <dbReference type="Proteomes" id="UP000257144"/>
    </source>
</evidence>
<name>A0A3D8GXZ4_9BACI</name>
<keyword evidence="2" id="KW-1185">Reference proteome</keyword>
<gene>
    <name evidence="1" type="ORF">DRW41_05055</name>
</gene>
<organism evidence="1 2">
    <name type="scientific">Neobacillus piezotolerans</name>
    <dbReference type="NCBI Taxonomy" id="2259171"/>
    <lineage>
        <taxon>Bacteria</taxon>
        <taxon>Bacillati</taxon>
        <taxon>Bacillota</taxon>
        <taxon>Bacilli</taxon>
        <taxon>Bacillales</taxon>
        <taxon>Bacillaceae</taxon>
        <taxon>Neobacillus</taxon>
    </lineage>
</organism>
<protein>
    <submittedName>
        <fullName evidence="1">Uncharacterized protein</fullName>
    </submittedName>
</protein>
<sequence>MAIKNFSFVIDNEILEQLDYEGILVHPIKQNEVMLVMSSKDNNFTLHIYKLKKESSNDYYIK</sequence>